<reference evidence="2" key="1">
    <citation type="journal article" date="2023" name="Science">
        <title>Genome structures resolve the early diversification of teleost fishes.</title>
        <authorList>
            <person name="Parey E."/>
            <person name="Louis A."/>
            <person name="Montfort J."/>
            <person name="Bouchez O."/>
            <person name="Roques C."/>
            <person name="Iampietro C."/>
            <person name="Lluch J."/>
            <person name="Castinel A."/>
            <person name="Donnadieu C."/>
            <person name="Desvignes T."/>
            <person name="Floi Bucao C."/>
            <person name="Jouanno E."/>
            <person name="Wen M."/>
            <person name="Mejri S."/>
            <person name="Dirks R."/>
            <person name="Jansen H."/>
            <person name="Henkel C."/>
            <person name="Chen W.J."/>
            <person name="Zahm M."/>
            <person name="Cabau C."/>
            <person name="Klopp C."/>
            <person name="Thompson A.W."/>
            <person name="Robinson-Rechavi M."/>
            <person name="Braasch I."/>
            <person name="Lecointre G."/>
            <person name="Bobe J."/>
            <person name="Postlethwait J.H."/>
            <person name="Berthelot C."/>
            <person name="Roest Crollius H."/>
            <person name="Guiguen Y."/>
        </authorList>
    </citation>
    <scope>NUCLEOTIDE SEQUENCE</scope>
    <source>
        <strain evidence="2">WJC10195</strain>
    </source>
</reference>
<evidence type="ECO:0000256" key="1">
    <source>
        <dbReference type="SAM" id="MobiDB-lite"/>
    </source>
</evidence>
<name>A0A9Q1GCB7_SYNKA</name>
<dbReference type="AlphaFoldDB" id="A0A9Q1GCB7"/>
<evidence type="ECO:0000313" key="2">
    <source>
        <dbReference type="EMBL" id="KAJ8381038.1"/>
    </source>
</evidence>
<proteinExistence type="predicted"/>
<dbReference type="EMBL" id="JAINUF010000001">
    <property type="protein sequence ID" value="KAJ8381038.1"/>
    <property type="molecule type" value="Genomic_DNA"/>
</dbReference>
<sequence length="119" mass="12637">MLGEGPAEPSGSVGSRSGRLRGHPSSGPCQGPCCRWPTGIIDEEQTGGECSGASGTLADTEPWRGRLTLGQGISLREKLHVAREARLRTGTRRMWPGVGRKTRPLRGHGEVPLTLVQAT</sequence>
<evidence type="ECO:0000313" key="3">
    <source>
        <dbReference type="Proteomes" id="UP001152622"/>
    </source>
</evidence>
<accession>A0A9Q1GCB7</accession>
<keyword evidence="3" id="KW-1185">Reference proteome</keyword>
<comment type="caution">
    <text evidence="2">The sequence shown here is derived from an EMBL/GenBank/DDBJ whole genome shotgun (WGS) entry which is preliminary data.</text>
</comment>
<organism evidence="2 3">
    <name type="scientific">Synaphobranchus kaupii</name>
    <name type="common">Kaup's arrowtooth eel</name>
    <dbReference type="NCBI Taxonomy" id="118154"/>
    <lineage>
        <taxon>Eukaryota</taxon>
        <taxon>Metazoa</taxon>
        <taxon>Chordata</taxon>
        <taxon>Craniata</taxon>
        <taxon>Vertebrata</taxon>
        <taxon>Euteleostomi</taxon>
        <taxon>Actinopterygii</taxon>
        <taxon>Neopterygii</taxon>
        <taxon>Teleostei</taxon>
        <taxon>Anguilliformes</taxon>
        <taxon>Synaphobranchidae</taxon>
        <taxon>Synaphobranchus</taxon>
    </lineage>
</organism>
<protein>
    <submittedName>
        <fullName evidence="2">Uncharacterized protein</fullName>
    </submittedName>
</protein>
<feature type="region of interest" description="Disordered" evidence="1">
    <location>
        <begin position="1"/>
        <end position="34"/>
    </location>
</feature>
<dbReference type="Proteomes" id="UP001152622">
    <property type="component" value="Chromosome 1"/>
</dbReference>
<gene>
    <name evidence="2" type="ORF">SKAU_G00018160</name>
</gene>
<feature type="region of interest" description="Disordered" evidence="1">
    <location>
        <begin position="92"/>
        <end position="119"/>
    </location>
</feature>